<organism evidence="2 3">
    <name type="scientific">Strongyloides papillosus</name>
    <name type="common">Intestinal threadworm</name>
    <dbReference type="NCBI Taxonomy" id="174720"/>
    <lineage>
        <taxon>Eukaryota</taxon>
        <taxon>Metazoa</taxon>
        <taxon>Ecdysozoa</taxon>
        <taxon>Nematoda</taxon>
        <taxon>Chromadorea</taxon>
        <taxon>Rhabditida</taxon>
        <taxon>Tylenchina</taxon>
        <taxon>Panagrolaimomorpha</taxon>
        <taxon>Strongyloidoidea</taxon>
        <taxon>Strongyloididae</taxon>
        <taxon>Strongyloides</taxon>
    </lineage>
</organism>
<evidence type="ECO:0000313" key="2">
    <source>
        <dbReference type="Proteomes" id="UP000046392"/>
    </source>
</evidence>
<accession>A0A0N5B6P8</accession>
<dbReference type="AlphaFoldDB" id="A0A0N5B6P8"/>
<evidence type="ECO:0000313" key="3">
    <source>
        <dbReference type="WBParaSite" id="SPAL_0000173500.1"/>
    </source>
</evidence>
<reference evidence="3" key="1">
    <citation type="submission" date="2017-02" db="UniProtKB">
        <authorList>
            <consortium name="WormBaseParasite"/>
        </authorList>
    </citation>
    <scope>IDENTIFICATION</scope>
</reference>
<protein>
    <submittedName>
        <fullName evidence="3">C2H2-type domain-containing protein</fullName>
    </submittedName>
</protein>
<evidence type="ECO:0000256" key="1">
    <source>
        <dbReference type="SAM" id="MobiDB-lite"/>
    </source>
</evidence>
<sequence length="392" mass="45582">MSKESILKELNDKHCLSILDNIDITIKSSTHRKCVSCGKEFLLGFSFNTIYKHCVIHQELRKIIKSNIPGSYYEKYIRLANVNVDDLGEKLNVTQRNDVSDRGDKITNEMEVSTMDTSQREIIKNNTVVSGFNTENNSRNENINKQMIEKKNFGNTLKENNFINLPSTPDTISNDLHGNGLSSIDRSLKFFKRTNILGITKPISDTKHKCVSCEYIYPSKMLLIEIYAHAAGHDELLLMLKNRLTPSFLKIVLRKKDQLLKLSSRRSSKAFKPRNDNQSNTRNVSLSHSFDNEKKQTTKQPCLEVIEKLRHKPFETDVIKLTHTENGYRICNECKEVFTLNDRPYDIYKHCFRHRNFHKILMDNLQHEVLLEMLKKAKREEKVQNNKKISCD</sequence>
<feature type="region of interest" description="Disordered" evidence="1">
    <location>
        <begin position="265"/>
        <end position="296"/>
    </location>
</feature>
<dbReference type="Proteomes" id="UP000046392">
    <property type="component" value="Unplaced"/>
</dbReference>
<proteinExistence type="predicted"/>
<keyword evidence="2" id="KW-1185">Reference proteome</keyword>
<dbReference type="WBParaSite" id="SPAL_0000173500.1">
    <property type="protein sequence ID" value="SPAL_0000173500.1"/>
    <property type="gene ID" value="SPAL_0000173500"/>
</dbReference>
<name>A0A0N5B6P8_STREA</name>
<feature type="compositionally biased region" description="Polar residues" evidence="1">
    <location>
        <begin position="276"/>
        <end position="289"/>
    </location>
</feature>